<protein>
    <recommendedName>
        <fullName evidence="3">Sulfotransferase family protein</fullName>
    </recommendedName>
</protein>
<dbReference type="RefSeq" id="WP_014209516.1">
    <property type="nucleotide sequence ID" value="NC_016604.1"/>
</dbReference>
<dbReference type="PATRIC" id="fig|710685.3.peg.1085"/>
<dbReference type="InterPro" id="IPR027417">
    <property type="entry name" value="P-loop_NTPase"/>
</dbReference>
<name>G8RV20_MYCRN</name>
<dbReference type="PANTHER" id="PTHR36451">
    <property type="entry name" value="PAPS-DEPENDENT SULFOTRANSFERASE STF3"/>
    <property type="match status" value="1"/>
</dbReference>
<evidence type="ECO:0000313" key="2">
    <source>
        <dbReference type="Proteomes" id="UP000005442"/>
    </source>
</evidence>
<dbReference type="Proteomes" id="UP000005442">
    <property type="component" value="Chromosome"/>
</dbReference>
<keyword evidence="2" id="KW-1185">Reference proteome</keyword>
<accession>G8RV20</accession>
<dbReference type="InterPro" id="IPR052736">
    <property type="entry name" value="Stf3_sulfotransferase"/>
</dbReference>
<dbReference type="PANTHER" id="PTHR36451:SF1">
    <property type="entry name" value="OMEGA-HYDROXY-BETA-DIHYDROMENAQUINONE-9 SULFOTRANSFERASE STF3"/>
    <property type="match status" value="1"/>
</dbReference>
<sequence>MTEASADSVRTVHLDDLAEPRFSPEAEPVRQMMAAMAADCPLDADAMHAKACAETGLDDFGADDYRERLDVYLAAVQDIPGIHAAGIVNFHAQIVQLLKNRLLLTDLLTRHPEIHDIELEPPVVIAGLPRTGTTHLHNLLAAAPTFRTIPYWESNEPFPLPAEVGVEPDPRRTRMDVAVEVMNLVMPNFALMHEMTTDHVHEEIQLLANDFSTMLFETLGHVPRWRDYYLSHDQTPHYEYLATQLKALQFLRGGRRWLLKSPQHLEQLPVLNAVFPGVIVVFTHRDPVPVVLSMLAMLTYSARMHCYPVPVQQIAATWIDRLELMLNALVRDRGVVPPERSIDVRFDDFMSDEMGVAKSIYELAGEPLANDARSAIENYLAGHQRGRLGRIATSADMFGLDEEDMRTRFKPYADRFLA</sequence>
<dbReference type="eggNOG" id="ENOG502Z7Q2">
    <property type="taxonomic scope" value="Bacteria"/>
</dbReference>
<dbReference type="EMBL" id="CP003169">
    <property type="protein sequence ID" value="AEV71701.1"/>
    <property type="molecule type" value="Genomic_DNA"/>
</dbReference>
<evidence type="ECO:0000313" key="1">
    <source>
        <dbReference type="EMBL" id="AEV71701.1"/>
    </source>
</evidence>
<gene>
    <name evidence="1" type="ordered locus">MycrhN_1076</name>
</gene>
<dbReference type="OrthoDB" id="9777890at2"/>
<proteinExistence type="predicted"/>
<dbReference type="AlphaFoldDB" id="G8RV20"/>
<dbReference type="SUPFAM" id="SSF52540">
    <property type="entry name" value="P-loop containing nucleoside triphosphate hydrolases"/>
    <property type="match status" value="1"/>
</dbReference>
<dbReference type="Gene3D" id="3.40.50.300">
    <property type="entry name" value="P-loop containing nucleotide triphosphate hydrolases"/>
    <property type="match status" value="1"/>
</dbReference>
<dbReference type="Pfam" id="PF13469">
    <property type="entry name" value="Sulfotransfer_3"/>
    <property type="match status" value="1"/>
</dbReference>
<reference evidence="1 2" key="1">
    <citation type="submission" date="2011-12" db="EMBL/GenBank/DDBJ databases">
        <title>Complete sequence of Mycobacterium rhodesiae NBB3.</title>
        <authorList>
            <consortium name="US DOE Joint Genome Institute"/>
            <person name="Lucas S."/>
            <person name="Han J."/>
            <person name="Lapidus A."/>
            <person name="Cheng J.-F."/>
            <person name="Goodwin L."/>
            <person name="Pitluck S."/>
            <person name="Peters L."/>
            <person name="Mikhailova N."/>
            <person name="Gu W."/>
            <person name="Detter J.C."/>
            <person name="Han C."/>
            <person name="Tapia R."/>
            <person name="Land M."/>
            <person name="Hauser L."/>
            <person name="Kyrpides N."/>
            <person name="Ivanova N."/>
            <person name="Pagani I."/>
            <person name="Mattes T."/>
            <person name="Holmes A."/>
            <person name="Rutledge P."/>
            <person name="Paulsen I."/>
            <person name="Coleman N."/>
            <person name="Woyke T."/>
        </authorList>
    </citation>
    <scope>NUCLEOTIDE SEQUENCE [LARGE SCALE GENOMIC DNA]</scope>
    <source>
        <strain evidence="1 2">NBB3</strain>
    </source>
</reference>
<dbReference type="KEGG" id="mrh:MycrhN_1076"/>
<dbReference type="STRING" id="710685.MycrhN_1076"/>
<dbReference type="HOGENOM" id="CLU_053496_0_0_11"/>
<evidence type="ECO:0008006" key="3">
    <source>
        <dbReference type="Google" id="ProtNLM"/>
    </source>
</evidence>
<organism evidence="1 2">
    <name type="scientific">Mycolicibacterium rhodesiae (strain NBB3)</name>
    <name type="common">Mycobacterium rhodesiae</name>
    <dbReference type="NCBI Taxonomy" id="710685"/>
    <lineage>
        <taxon>Bacteria</taxon>
        <taxon>Bacillati</taxon>
        <taxon>Actinomycetota</taxon>
        <taxon>Actinomycetes</taxon>
        <taxon>Mycobacteriales</taxon>
        <taxon>Mycobacteriaceae</taxon>
        <taxon>Mycolicibacterium</taxon>
    </lineage>
</organism>